<gene>
    <name evidence="1" type="ORF">Fcan01_14145</name>
</gene>
<name>A0A226E0D3_FOLCA</name>
<evidence type="ECO:0000313" key="2">
    <source>
        <dbReference type="Proteomes" id="UP000198287"/>
    </source>
</evidence>
<keyword evidence="2" id="KW-1185">Reference proteome</keyword>
<evidence type="ECO:0000313" key="1">
    <source>
        <dbReference type="EMBL" id="OXA50919.1"/>
    </source>
</evidence>
<sequence>MYQAANSSKSVQNPANSHKACPHGTAPCALCKSPTFRNVLNSIPNLNDVDLEDELYNLANEAESTGKRKQPAKINKKDPDLHNILGDRLTTRQVQLNKNEKGKWTFFALKAATWTSKDSPCPGSFSLPLQYLEFQESSNSLYIVSYLSLNSENFHDSRKIWTQGMQLTKVEFDFPIIRLVQINGTYYNFMIKNTNTTNYAVLDEFLTKLSKIT</sequence>
<dbReference type="Proteomes" id="UP000198287">
    <property type="component" value="Unassembled WGS sequence"/>
</dbReference>
<protein>
    <submittedName>
        <fullName evidence="1">Uncharacterized protein</fullName>
    </submittedName>
</protein>
<comment type="caution">
    <text evidence="1">The sequence shown here is derived from an EMBL/GenBank/DDBJ whole genome shotgun (WGS) entry which is preliminary data.</text>
</comment>
<dbReference type="EMBL" id="LNIX01000008">
    <property type="protein sequence ID" value="OXA50919.1"/>
    <property type="molecule type" value="Genomic_DNA"/>
</dbReference>
<reference evidence="1 2" key="1">
    <citation type="submission" date="2015-12" db="EMBL/GenBank/DDBJ databases">
        <title>The genome of Folsomia candida.</title>
        <authorList>
            <person name="Faddeeva A."/>
            <person name="Derks M.F."/>
            <person name="Anvar Y."/>
            <person name="Smit S."/>
            <person name="Van Straalen N."/>
            <person name="Roelofs D."/>
        </authorList>
    </citation>
    <scope>NUCLEOTIDE SEQUENCE [LARGE SCALE GENOMIC DNA]</scope>
    <source>
        <strain evidence="1 2">VU population</strain>
        <tissue evidence="1">Whole body</tissue>
    </source>
</reference>
<proteinExistence type="predicted"/>
<dbReference type="AlphaFoldDB" id="A0A226E0D3"/>
<organism evidence="1 2">
    <name type="scientific">Folsomia candida</name>
    <name type="common">Springtail</name>
    <dbReference type="NCBI Taxonomy" id="158441"/>
    <lineage>
        <taxon>Eukaryota</taxon>
        <taxon>Metazoa</taxon>
        <taxon>Ecdysozoa</taxon>
        <taxon>Arthropoda</taxon>
        <taxon>Hexapoda</taxon>
        <taxon>Collembola</taxon>
        <taxon>Entomobryomorpha</taxon>
        <taxon>Isotomoidea</taxon>
        <taxon>Isotomidae</taxon>
        <taxon>Proisotominae</taxon>
        <taxon>Folsomia</taxon>
    </lineage>
</organism>
<accession>A0A226E0D3</accession>